<accession>A0ABQ8SIF7</accession>
<dbReference type="Proteomes" id="UP001148838">
    <property type="component" value="Unassembled WGS sequence"/>
</dbReference>
<organism evidence="1 2">
    <name type="scientific">Periplaneta americana</name>
    <name type="common">American cockroach</name>
    <name type="synonym">Blatta americana</name>
    <dbReference type="NCBI Taxonomy" id="6978"/>
    <lineage>
        <taxon>Eukaryota</taxon>
        <taxon>Metazoa</taxon>
        <taxon>Ecdysozoa</taxon>
        <taxon>Arthropoda</taxon>
        <taxon>Hexapoda</taxon>
        <taxon>Insecta</taxon>
        <taxon>Pterygota</taxon>
        <taxon>Neoptera</taxon>
        <taxon>Polyneoptera</taxon>
        <taxon>Dictyoptera</taxon>
        <taxon>Blattodea</taxon>
        <taxon>Blattoidea</taxon>
        <taxon>Blattidae</taxon>
        <taxon>Blattinae</taxon>
        <taxon>Periplaneta</taxon>
    </lineage>
</organism>
<sequence>MAGLCEGGNELSGSLKPVSKMEPCIVGSYHHGMARPQVVDRGDGLQIWSVAVNILNKQSRTADEGVLQLGDWAKG</sequence>
<evidence type="ECO:0000313" key="2">
    <source>
        <dbReference type="Proteomes" id="UP001148838"/>
    </source>
</evidence>
<proteinExistence type="predicted"/>
<reference evidence="1 2" key="1">
    <citation type="journal article" date="2022" name="Allergy">
        <title>Genome assembly and annotation of Periplaneta americana reveal a comprehensive cockroach allergen profile.</title>
        <authorList>
            <person name="Wang L."/>
            <person name="Xiong Q."/>
            <person name="Saelim N."/>
            <person name="Wang L."/>
            <person name="Nong W."/>
            <person name="Wan A.T."/>
            <person name="Shi M."/>
            <person name="Liu X."/>
            <person name="Cao Q."/>
            <person name="Hui J.H.L."/>
            <person name="Sookrung N."/>
            <person name="Leung T.F."/>
            <person name="Tungtrongchitr A."/>
            <person name="Tsui S.K.W."/>
        </authorList>
    </citation>
    <scope>NUCLEOTIDE SEQUENCE [LARGE SCALE GENOMIC DNA]</scope>
    <source>
        <strain evidence="1">PWHHKU_190912</strain>
    </source>
</reference>
<dbReference type="EMBL" id="JAJSOF020000027">
    <property type="protein sequence ID" value="KAJ4433933.1"/>
    <property type="molecule type" value="Genomic_DNA"/>
</dbReference>
<protein>
    <recommendedName>
        <fullName evidence="3">Per a allergen</fullName>
    </recommendedName>
</protein>
<gene>
    <name evidence="1" type="ORF">ANN_16252</name>
</gene>
<name>A0ABQ8SIF7_PERAM</name>
<comment type="caution">
    <text evidence="1">The sequence shown here is derived from an EMBL/GenBank/DDBJ whole genome shotgun (WGS) entry which is preliminary data.</text>
</comment>
<evidence type="ECO:0000313" key="1">
    <source>
        <dbReference type="EMBL" id="KAJ4433933.1"/>
    </source>
</evidence>
<evidence type="ECO:0008006" key="3">
    <source>
        <dbReference type="Google" id="ProtNLM"/>
    </source>
</evidence>
<keyword evidence="2" id="KW-1185">Reference proteome</keyword>